<keyword evidence="2" id="KW-0378">Hydrolase</keyword>
<protein>
    <submittedName>
        <fullName evidence="4">Chemotaxis protein CheC</fullName>
    </submittedName>
</protein>
<evidence type="ECO:0000313" key="4">
    <source>
        <dbReference type="EMBL" id="HHZ04352.1"/>
    </source>
</evidence>
<feature type="domain" description="CheC-like protein" evidence="3">
    <location>
        <begin position="12"/>
        <end position="47"/>
    </location>
</feature>
<dbReference type="Proteomes" id="UP000525027">
    <property type="component" value="Unassembled WGS sequence"/>
</dbReference>
<dbReference type="PANTHER" id="PTHR43693:SF1">
    <property type="entry name" value="PROTEIN PHOSPHATASE CHEZ"/>
    <property type="match status" value="1"/>
</dbReference>
<dbReference type="CDD" id="cd17909">
    <property type="entry name" value="CheC_ClassI"/>
    <property type="match status" value="1"/>
</dbReference>
<dbReference type="GO" id="GO:0016787">
    <property type="term" value="F:hydrolase activity"/>
    <property type="evidence" value="ECO:0007669"/>
    <property type="project" value="UniProtKB-KW"/>
</dbReference>
<accession>A0A7V6ZEC6</accession>
<dbReference type="Gene3D" id="3.40.1550.10">
    <property type="entry name" value="CheC-like"/>
    <property type="match status" value="1"/>
</dbReference>
<sequence length="210" mass="22617">MEYNELEGLSSFHLDVIRETVNIGAGNAATALSQLLGSAVTMDVPKAELVSIYNISDRYASPTELVCAVYLRFEGEISGNMLWIMNEEVSGQLVEVLAKKNLGNISVEQLNEVSDSLLLEVGNIVLSSFLNAISSMINCSLPVTVPAIVHDMLGAILDLLAAYYGMVGDVAIVSETNLRITDYETPMNGHVMLLPDPQSLSILLSKLGVL</sequence>
<dbReference type="RefSeq" id="WP_273002792.1">
    <property type="nucleotide sequence ID" value="NZ_DURU01000086.1"/>
</dbReference>
<keyword evidence="1" id="KW-0145">Chemotaxis</keyword>
<dbReference type="GO" id="GO:0006935">
    <property type="term" value="P:chemotaxis"/>
    <property type="evidence" value="ECO:0007669"/>
    <property type="project" value="UniProtKB-KW"/>
</dbReference>
<evidence type="ECO:0000259" key="3">
    <source>
        <dbReference type="Pfam" id="PF04509"/>
    </source>
</evidence>
<dbReference type="SUPFAM" id="SSF103039">
    <property type="entry name" value="CheC-like"/>
    <property type="match status" value="1"/>
</dbReference>
<feature type="domain" description="CheC-like protein" evidence="3">
    <location>
        <begin position="115"/>
        <end position="149"/>
    </location>
</feature>
<evidence type="ECO:0000313" key="5">
    <source>
        <dbReference type="Proteomes" id="UP000525027"/>
    </source>
</evidence>
<evidence type="ECO:0000256" key="2">
    <source>
        <dbReference type="ARBA" id="ARBA00022801"/>
    </source>
</evidence>
<dbReference type="InterPro" id="IPR050992">
    <property type="entry name" value="CheZ_family_phosphatases"/>
</dbReference>
<dbReference type="InterPro" id="IPR007597">
    <property type="entry name" value="CheC"/>
</dbReference>
<comment type="caution">
    <text evidence="4">The sequence shown here is derived from an EMBL/GenBank/DDBJ whole genome shotgun (WGS) entry which is preliminary data.</text>
</comment>
<gene>
    <name evidence="4" type="ORF">GX397_04720</name>
</gene>
<dbReference type="PANTHER" id="PTHR43693">
    <property type="entry name" value="PROTEIN PHOSPHATASE CHEZ"/>
    <property type="match status" value="1"/>
</dbReference>
<reference evidence="4 5" key="1">
    <citation type="journal article" date="2020" name="Biotechnol. Biofuels">
        <title>New insights from the biogas microbiome by comprehensive genome-resolved metagenomics of nearly 1600 species originating from multiple anaerobic digesters.</title>
        <authorList>
            <person name="Campanaro S."/>
            <person name="Treu L."/>
            <person name="Rodriguez-R L.M."/>
            <person name="Kovalovszki A."/>
            <person name="Ziels R.M."/>
            <person name="Maus I."/>
            <person name="Zhu X."/>
            <person name="Kougias P.G."/>
            <person name="Basile A."/>
            <person name="Luo G."/>
            <person name="Schluter A."/>
            <person name="Konstantinidis K.T."/>
            <person name="Angelidaki I."/>
        </authorList>
    </citation>
    <scope>NUCLEOTIDE SEQUENCE [LARGE SCALE GENOMIC DNA]</scope>
    <source>
        <strain evidence="4">AS25fmACSIPFO_94</strain>
    </source>
</reference>
<dbReference type="EMBL" id="DURU01000086">
    <property type="protein sequence ID" value="HHZ04352.1"/>
    <property type="molecule type" value="Genomic_DNA"/>
</dbReference>
<name>A0A7V6ZEC6_9BACT</name>
<evidence type="ECO:0000256" key="1">
    <source>
        <dbReference type="ARBA" id="ARBA00022500"/>
    </source>
</evidence>
<organism evidence="4 5">
    <name type="scientific">Acetomicrobium hydrogeniformans</name>
    <dbReference type="NCBI Taxonomy" id="649746"/>
    <lineage>
        <taxon>Bacteria</taxon>
        <taxon>Thermotogati</taxon>
        <taxon>Synergistota</taxon>
        <taxon>Synergistia</taxon>
        <taxon>Synergistales</taxon>
        <taxon>Acetomicrobiaceae</taxon>
        <taxon>Acetomicrobium</taxon>
    </lineage>
</organism>
<proteinExistence type="predicted"/>
<dbReference type="Pfam" id="PF04509">
    <property type="entry name" value="CheC"/>
    <property type="match status" value="2"/>
</dbReference>
<dbReference type="InterPro" id="IPR028976">
    <property type="entry name" value="CheC-like_sf"/>
</dbReference>
<dbReference type="AlphaFoldDB" id="A0A7V6ZEC6"/>